<comment type="catalytic activity">
    <reaction evidence="8 9">
        <text>D-glyceraldehyde 3-phosphate = dihydroxyacetone phosphate</text>
        <dbReference type="Rhea" id="RHEA:18585"/>
        <dbReference type="ChEBI" id="CHEBI:57642"/>
        <dbReference type="ChEBI" id="CHEBI:59776"/>
        <dbReference type="EC" id="5.3.1.1"/>
    </reaction>
</comment>
<evidence type="ECO:0000256" key="4">
    <source>
        <dbReference type="ARBA" id="ARBA00022432"/>
    </source>
</evidence>
<dbReference type="EMBL" id="JAEMUK010000008">
    <property type="protein sequence ID" value="MBJ7542869.1"/>
    <property type="molecule type" value="Genomic_DNA"/>
</dbReference>
<keyword evidence="6 8" id="KW-0324">Glycolysis</keyword>
<feature type="binding site" evidence="8">
    <location>
        <begin position="11"/>
        <end position="13"/>
    </location>
    <ligand>
        <name>substrate</name>
    </ligand>
</feature>
<dbReference type="RefSeq" id="WP_037240501.1">
    <property type="nucleotide sequence ID" value="NZ_JAEMUK010000008.1"/>
</dbReference>
<dbReference type="GO" id="GO:0006096">
    <property type="term" value="P:glycolytic process"/>
    <property type="evidence" value="ECO:0007669"/>
    <property type="project" value="UniProtKB-UniRule"/>
</dbReference>
<keyword evidence="5 8" id="KW-0963">Cytoplasm</keyword>
<evidence type="ECO:0000256" key="3">
    <source>
        <dbReference type="ARBA" id="ARBA00007422"/>
    </source>
</evidence>
<name>A0A8I1GDC6_9HYPH</name>
<dbReference type="InterPro" id="IPR020861">
    <property type="entry name" value="Triosephosphate_isomerase_AS"/>
</dbReference>
<comment type="catalytic activity">
    <reaction evidence="1">
        <text>L-erythrulose 1-phosphate = D-erythrulose 4-phosphate</text>
        <dbReference type="Rhea" id="RHEA:49588"/>
        <dbReference type="ChEBI" id="CHEBI:58002"/>
        <dbReference type="ChEBI" id="CHEBI:90796"/>
        <dbReference type="EC" id="5.3.1.33"/>
    </reaction>
</comment>
<dbReference type="PANTHER" id="PTHR21139:SF42">
    <property type="entry name" value="TRIOSEPHOSPHATE ISOMERASE"/>
    <property type="match status" value="1"/>
</dbReference>
<dbReference type="InterPro" id="IPR035990">
    <property type="entry name" value="TIM_sf"/>
</dbReference>
<dbReference type="Proteomes" id="UP000623250">
    <property type="component" value="Unassembled WGS sequence"/>
</dbReference>
<dbReference type="PROSITE" id="PS51440">
    <property type="entry name" value="TIM_2"/>
    <property type="match status" value="1"/>
</dbReference>
<dbReference type="Gene3D" id="3.20.20.70">
    <property type="entry name" value="Aldolase class I"/>
    <property type="match status" value="1"/>
</dbReference>
<accession>A0A8I1GDC6</accession>
<dbReference type="InterPro" id="IPR013785">
    <property type="entry name" value="Aldolase_TIM"/>
</dbReference>
<protein>
    <recommendedName>
        <fullName evidence="8 9">Triosephosphate isomerase</fullName>
        <shortName evidence="8">TIM</shortName>
        <shortName evidence="8">TPI</shortName>
        <ecNumber evidence="8 9">5.3.1.1</ecNumber>
    </recommendedName>
    <alternativeName>
        <fullName evidence="8">Triose-phosphate isomerase</fullName>
    </alternativeName>
</protein>
<dbReference type="InterPro" id="IPR022896">
    <property type="entry name" value="TrioseP_Isoase_bac/euk"/>
</dbReference>
<dbReference type="CDD" id="cd00311">
    <property type="entry name" value="TIM"/>
    <property type="match status" value="1"/>
</dbReference>
<comment type="pathway">
    <text evidence="8 9">Carbohydrate degradation; glycolysis; D-glyceraldehyde 3-phosphate from glycerone phosphate: step 1/1.</text>
</comment>
<dbReference type="Pfam" id="PF00121">
    <property type="entry name" value="TIM"/>
    <property type="match status" value="1"/>
</dbReference>
<gene>
    <name evidence="8" type="primary">tpiA</name>
    <name evidence="10" type="ORF">JDN41_04785</name>
</gene>
<feature type="active site" description="Electrophile" evidence="8">
    <location>
        <position position="97"/>
    </location>
</feature>
<dbReference type="GO" id="GO:0019563">
    <property type="term" value="P:glycerol catabolic process"/>
    <property type="evidence" value="ECO:0007669"/>
    <property type="project" value="TreeGrafter"/>
</dbReference>
<evidence type="ECO:0000256" key="5">
    <source>
        <dbReference type="ARBA" id="ARBA00022490"/>
    </source>
</evidence>
<dbReference type="PANTHER" id="PTHR21139">
    <property type="entry name" value="TRIOSEPHOSPHATE ISOMERASE"/>
    <property type="match status" value="1"/>
</dbReference>
<feature type="binding site" evidence="8">
    <location>
        <begin position="234"/>
        <end position="235"/>
    </location>
    <ligand>
        <name>substrate</name>
    </ligand>
</feature>
<dbReference type="HAMAP" id="MF_00147_B">
    <property type="entry name" value="TIM_B"/>
    <property type="match status" value="1"/>
</dbReference>
<comment type="subcellular location">
    <subcellularLocation>
        <location evidence="8 9">Cytoplasm</location>
    </subcellularLocation>
</comment>
<evidence type="ECO:0000256" key="7">
    <source>
        <dbReference type="ARBA" id="ARBA00023235"/>
    </source>
</evidence>
<comment type="pathway">
    <text evidence="2">Carbohydrate metabolism; erythritol degradation.</text>
</comment>
<dbReference type="GO" id="GO:0005829">
    <property type="term" value="C:cytosol"/>
    <property type="evidence" value="ECO:0007669"/>
    <property type="project" value="TreeGrafter"/>
</dbReference>
<comment type="caution">
    <text evidence="10">The sequence shown here is derived from an EMBL/GenBank/DDBJ whole genome shotgun (WGS) entry which is preliminary data.</text>
</comment>
<dbReference type="EC" id="5.3.1.1" evidence="8 9"/>
<evidence type="ECO:0000256" key="6">
    <source>
        <dbReference type="ARBA" id="ARBA00023152"/>
    </source>
</evidence>
<sequence length="260" mass="27470">MSGPKLYVAGNWKMNGLRPDLTQIQAIRDGVASVENAPDVTVFPPATLLHAASQIVEGSLVEIGAQDCHVGEKGPFTGDLSALMLKDSGATTVILGHSERRAEHGETSREVRAKAATALRAGIKIVVCIGETRGEHVRGLTASVCRRQLADSLPDESTPETTIVAYEPVWAIGSGVSPTTEQITAVHEIVRGCLKDRFRETSGMRWRVLYGGSVSPANAASTFDSPEVDGVLVGGASLKAATFLEIITAAARASERRAAR</sequence>
<dbReference type="GO" id="GO:0006094">
    <property type="term" value="P:gluconeogenesis"/>
    <property type="evidence" value="ECO:0007669"/>
    <property type="project" value="UniProtKB-UniRule"/>
</dbReference>
<keyword evidence="4 8" id="KW-0312">Gluconeogenesis</keyword>
<dbReference type="GO" id="GO:0046166">
    <property type="term" value="P:glyceraldehyde-3-phosphate biosynthetic process"/>
    <property type="evidence" value="ECO:0007669"/>
    <property type="project" value="TreeGrafter"/>
</dbReference>
<keyword evidence="7 8" id="KW-0413">Isomerase</keyword>
<dbReference type="UniPathway" id="UPA00109">
    <property type="reaction ID" value="UER00189"/>
</dbReference>
<evidence type="ECO:0000256" key="9">
    <source>
        <dbReference type="RuleBase" id="RU363013"/>
    </source>
</evidence>
<dbReference type="PROSITE" id="PS00171">
    <property type="entry name" value="TIM_1"/>
    <property type="match status" value="1"/>
</dbReference>
<reference evidence="10 11" key="1">
    <citation type="submission" date="2020-12" db="EMBL/GenBank/DDBJ databases">
        <title>Revised draft genomes of Rhodomicrobium vannielii ATCC 17100 and Rhodomicrobium udaipurense JA643.</title>
        <authorList>
            <person name="Conners E.M."/>
            <person name="Davenport E.J."/>
            <person name="Bose A."/>
        </authorList>
    </citation>
    <scope>NUCLEOTIDE SEQUENCE [LARGE SCALE GENOMIC DNA]</scope>
    <source>
        <strain evidence="10 11">JA643</strain>
    </source>
</reference>
<dbReference type="SUPFAM" id="SSF51351">
    <property type="entry name" value="Triosephosphate isomerase (TIM)"/>
    <property type="match status" value="1"/>
</dbReference>
<comment type="subunit">
    <text evidence="8 9">Homodimer.</text>
</comment>
<evidence type="ECO:0000256" key="2">
    <source>
        <dbReference type="ARBA" id="ARBA00004939"/>
    </source>
</evidence>
<feature type="binding site" evidence="8">
    <location>
        <position position="173"/>
    </location>
    <ligand>
        <name>substrate</name>
    </ligand>
</feature>
<dbReference type="GO" id="GO:0004807">
    <property type="term" value="F:triose-phosphate isomerase activity"/>
    <property type="evidence" value="ECO:0007669"/>
    <property type="project" value="UniProtKB-UniRule"/>
</dbReference>
<keyword evidence="11" id="KW-1185">Reference proteome</keyword>
<dbReference type="NCBIfam" id="TIGR00419">
    <property type="entry name" value="tim"/>
    <property type="match status" value="1"/>
</dbReference>
<feature type="binding site" evidence="8">
    <location>
        <position position="213"/>
    </location>
    <ligand>
        <name>substrate</name>
    </ligand>
</feature>
<evidence type="ECO:0000313" key="10">
    <source>
        <dbReference type="EMBL" id="MBJ7542869.1"/>
    </source>
</evidence>
<feature type="active site" description="Proton acceptor" evidence="8">
    <location>
        <position position="167"/>
    </location>
</feature>
<proteinExistence type="inferred from homology"/>
<comment type="similarity">
    <text evidence="3 8 9">Belongs to the triosephosphate isomerase family.</text>
</comment>
<evidence type="ECO:0000256" key="8">
    <source>
        <dbReference type="HAMAP-Rule" id="MF_00147"/>
    </source>
</evidence>
<dbReference type="InterPro" id="IPR000652">
    <property type="entry name" value="Triosephosphate_isomerase"/>
</dbReference>
<dbReference type="UniPathway" id="UPA01066"/>
<comment type="function">
    <text evidence="8">Involved in the gluconeogenesis. Catalyzes stereospecifically the conversion of dihydroxyacetone phosphate (DHAP) to D-glyceraldehyde-3-phosphate (G3P).</text>
</comment>
<comment type="pathway">
    <text evidence="8 9">Carbohydrate biosynthesis; gluconeogenesis.</text>
</comment>
<evidence type="ECO:0000313" key="11">
    <source>
        <dbReference type="Proteomes" id="UP000623250"/>
    </source>
</evidence>
<dbReference type="UniPathway" id="UPA00138"/>
<organism evidence="10 11">
    <name type="scientific">Rhodomicrobium udaipurense</name>
    <dbReference type="NCBI Taxonomy" id="1202716"/>
    <lineage>
        <taxon>Bacteria</taxon>
        <taxon>Pseudomonadati</taxon>
        <taxon>Pseudomonadota</taxon>
        <taxon>Alphaproteobacteria</taxon>
        <taxon>Hyphomicrobiales</taxon>
        <taxon>Hyphomicrobiaceae</taxon>
        <taxon>Rhodomicrobium</taxon>
    </lineage>
</organism>
<evidence type="ECO:0000256" key="1">
    <source>
        <dbReference type="ARBA" id="ARBA00000148"/>
    </source>
</evidence>
<dbReference type="AlphaFoldDB" id="A0A8I1GDC6"/>